<name>A0A3S0H9B1_STEMA</name>
<protein>
    <submittedName>
        <fullName evidence="2">DUF3987 domain-containing protein</fullName>
    </submittedName>
</protein>
<feature type="coiled-coil region" evidence="1">
    <location>
        <begin position="46"/>
        <end position="75"/>
    </location>
</feature>
<dbReference type="EMBL" id="RXLZ01000136">
    <property type="protein sequence ID" value="RTQ81227.1"/>
    <property type="molecule type" value="Genomic_DNA"/>
</dbReference>
<organism evidence="2 3">
    <name type="scientific">Stenotrophomonas maltophilia</name>
    <name type="common">Pseudomonas maltophilia</name>
    <name type="synonym">Xanthomonas maltophilia</name>
    <dbReference type="NCBI Taxonomy" id="40324"/>
    <lineage>
        <taxon>Bacteria</taxon>
        <taxon>Pseudomonadati</taxon>
        <taxon>Pseudomonadota</taxon>
        <taxon>Gammaproteobacteria</taxon>
        <taxon>Lysobacterales</taxon>
        <taxon>Lysobacteraceae</taxon>
        <taxon>Stenotrophomonas</taxon>
        <taxon>Stenotrophomonas maltophilia group</taxon>
    </lineage>
</organism>
<keyword evidence="1" id="KW-0175">Coiled coil</keyword>
<evidence type="ECO:0000313" key="3">
    <source>
        <dbReference type="Proteomes" id="UP000271705"/>
    </source>
</evidence>
<dbReference type="AlphaFoldDB" id="A0A3S0H9B1"/>
<proteinExistence type="predicted"/>
<dbReference type="Proteomes" id="UP000271705">
    <property type="component" value="Unassembled WGS sequence"/>
</dbReference>
<accession>A0A3S0H9B1</accession>
<comment type="caution">
    <text evidence="2">The sequence shown here is derived from an EMBL/GenBank/DDBJ whole genome shotgun (WGS) entry which is preliminary data.</text>
</comment>
<reference evidence="2 3" key="1">
    <citation type="submission" date="2018-12" db="EMBL/GenBank/DDBJ databases">
        <authorList>
            <person name="Kartti S."/>
            <person name="Manni A."/>
            <person name="Chemao El Fihri M.W."/>
            <person name="Laamarti M."/>
            <person name="Temsamani L."/>
            <person name="El Jamali J.E."/>
            <person name="Ouadghiri M."/>
            <person name="Ibrahimi A."/>
            <person name="Filati-Maltouf A."/>
        </authorList>
    </citation>
    <scope>NUCLEOTIDE SEQUENCE [LARGE SCALE GENOMIC DNA]</scope>
    <source>
        <strain evidence="2 3">MDMC339</strain>
    </source>
</reference>
<evidence type="ECO:0000313" key="2">
    <source>
        <dbReference type="EMBL" id="RTQ81227.1"/>
    </source>
</evidence>
<evidence type="ECO:0000256" key="1">
    <source>
        <dbReference type="SAM" id="Coils"/>
    </source>
</evidence>
<sequence>MAVRPREYSDWTVTPNLWGGIVAPPGAKKSDAIAEALRPLAVLEAKARAAHQRAALEAKAERLALEARLAALKGQAKKGELSQGGFVDLLARLEALETVPERRYVTHDATAEKLGELLRDNPRGLVLVRDELASWLAAMELQEYAVARGFFLSAWNGNTAYTFDRIGRGTIHIPAACVAVVGAIQPRPLEAVFDRLRTDPTRADGMLQRFQLLVWPDGMPPWTPPQSWPDQKARERAFEVFARLDGLEFRDPEGRLEPHLLTLSEEAGRAFAQWHDAHERRLRDPKLANTPHFAAHVAKYGSLAASLATIFHLVELAGDDTRWVFDEERWSLAGELPPVGLGAVHLALDWVGFLEEHARKVYAPELNGAILDAHALAQQIEEGLITDGQTVREVQRTSRRWVERERLNAALALLERLNWLRVVEVEPGPLGGRPSEVVRLHPELREEQK</sequence>
<dbReference type="InterPro" id="IPR025048">
    <property type="entry name" value="DUF3987"/>
</dbReference>
<gene>
    <name evidence="2" type="ORF">EKL94_22070</name>
</gene>
<dbReference type="Pfam" id="PF13148">
    <property type="entry name" value="DUF3987"/>
    <property type="match status" value="1"/>
</dbReference>